<dbReference type="EMBL" id="CADCSY010000041">
    <property type="protein sequence ID" value="CAA9226964.1"/>
    <property type="molecule type" value="Genomic_DNA"/>
</dbReference>
<evidence type="ECO:0000256" key="1">
    <source>
        <dbReference type="SAM" id="MobiDB-lite"/>
    </source>
</evidence>
<sequence length="160" mass="17088">DERSASVGDLRPPTDVAGALPGARPLAPRAPRRRRAPHRPHRVDVRAGARRQGSDRHPGDRRRARRERRMARRAAARAAPPIRPGGSHPRCFLGRSSRLEQALLVGPAGRPRPRPRGRAAEPAVPAAVPGLPPCRPAGGGVVRVLEAGARSHGRGRLGCV</sequence>
<feature type="non-terminal residue" evidence="2">
    <location>
        <position position="1"/>
    </location>
</feature>
<feature type="compositionally biased region" description="Basic and acidic residues" evidence="1">
    <location>
        <begin position="42"/>
        <end position="58"/>
    </location>
</feature>
<feature type="region of interest" description="Disordered" evidence="1">
    <location>
        <begin position="105"/>
        <end position="135"/>
    </location>
</feature>
<evidence type="ECO:0000313" key="2">
    <source>
        <dbReference type="EMBL" id="CAA9226964.1"/>
    </source>
</evidence>
<accession>A0A6J4HLN1</accession>
<feature type="compositionally biased region" description="Low complexity" evidence="1">
    <location>
        <begin position="120"/>
        <end position="129"/>
    </location>
</feature>
<name>A0A6J4HLN1_9ACTN</name>
<reference evidence="2" key="1">
    <citation type="submission" date="2020-02" db="EMBL/GenBank/DDBJ databases">
        <authorList>
            <person name="Meier V. D."/>
        </authorList>
    </citation>
    <scope>NUCLEOTIDE SEQUENCE</scope>
    <source>
        <strain evidence="2">AVDCRST_MAG20</strain>
    </source>
</reference>
<protein>
    <submittedName>
        <fullName evidence="2">Uncharacterized protein</fullName>
    </submittedName>
</protein>
<feature type="region of interest" description="Disordered" evidence="1">
    <location>
        <begin position="1"/>
        <end position="93"/>
    </location>
</feature>
<feature type="compositionally biased region" description="Basic residues" evidence="1">
    <location>
        <begin position="30"/>
        <end position="41"/>
    </location>
</feature>
<organism evidence="2">
    <name type="scientific">uncultured Acidimicrobiales bacterium</name>
    <dbReference type="NCBI Taxonomy" id="310071"/>
    <lineage>
        <taxon>Bacteria</taxon>
        <taxon>Bacillati</taxon>
        <taxon>Actinomycetota</taxon>
        <taxon>Acidimicrobiia</taxon>
        <taxon>Acidimicrobiales</taxon>
        <taxon>environmental samples</taxon>
    </lineage>
</organism>
<feature type="compositionally biased region" description="Low complexity" evidence="1">
    <location>
        <begin position="17"/>
        <end position="29"/>
    </location>
</feature>
<proteinExistence type="predicted"/>
<gene>
    <name evidence="2" type="ORF">AVDCRST_MAG20-905</name>
</gene>
<feature type="compositionally biased region" description="Basic residues" evidence="1">
    <location>
        <begin position="59"/>
        <end position="75"/>
    </location>
</feature>
<dbReference type="AlphaFoldDB" id="A0A6J4HLN1"/>
<feature type="non-terminal residue" evidence="2">
    <location>
        <position position="160"/>
    </location>
</feature>